<organism evidence="1 2">
    <name type="scientific">Chaenocephalus aceratus</name>
    <name type="common">Blackfin icefish</name>
    <name type="synonym">Chaenichthys aceratus</name>
    <dbReference type="NCBI Taxonomy" id="36190"/>
    <lineage>
        <taxon>Eukaryota</taxon>
        <taxon>Metazoa</taxon>
        <taxon>Chordata</taxon>
        <taxon>Craniata</taxon>
        <taxon>Vertebrata</taxon>
        <taxon>Euteleostomi</taxon>
        <taxon>Actinopterygii</taxon>
        <taxon>Neopterygii</taxon>
        <taxon>Teleostei</taxon>
        <taxon>Neoteleostei</taxon>
        <taxon>Acanthomorphata</taxon>
        <taxon>Eupercaria</taxon>
        <taxon>Perciformes</taxon>
        <taxon>Notothenioidei</taxon>
        <taxon>Channichthyidae</taxon>
        <taxon>Chaenocephalus</taxon>
    </lineage>
</organism>
<reference evidence="1" key="1">
    <citation type="submission" date="2022-05" db="EMBL/GenBank/DDBJ databases">
        <title>Chromosome-level genome of Chaenocephalus aceratus.</title>
        <authorList>
            <person name="Park H."/>
        </authorList>
    </citation>
    <scope>NUCLEOTIDE SEQUENCE</scope>
    <source>
        <strain evidence="1">KU_202001</strain>
    </source>
</reference>
<dbReference type="EMBL" id="CM043792">
    <property type="protein sequence ID" value="KAI4821998.1"/>
    <property type="molecule type" value="Genomic_DNA"/>
</dbReference>
<keyword evidence="2" id="KW-1185">Reference proteome</keyword>
<proteinExistence type="predicted"/>
<gene>
    <name evidence="1" type="ORF">KUCAC02_007566</name>
</gene>
<feature type="non-terminal residue" evidence="1">
    <location>
        <position position="1"/>
    </location>
</feature>
<evidence type="ECO:0000313" key="2">
    <source>
        <dbReference type="Proteomes" id="UP001057452"/>
    </source>
</evidence>
<name>A0ACB9X7N6_CHAAC</name>
<dbReference type="Proteomes" id="UP001057452">
    <property type="component" value="Chromosome 8"/>
</dbReference>
<accession>A0ACB9X7N6</accession>
<feature type="non-terminal residue" evidence="1">
    <location>
        <position position="108"/>
    </location>
</feature>
<protein>
    <submittedName>
        <fullName evidence="1">Uncharacterized protein</fullName>
    </submittedName>
</protein>
<evidence type="ECO:0000313" key="1">
    <source>
        <dbReference type="EMBL" id="KAI4821998.1"/>
    </source>
</evidence>
<comment type="caution">
    <text evidence="1">The sequence shown here is derived from an EMBL/GenBank/DDBJ whole genome shotgun (WGS) entry which is preliminary data.</text>
</comment>
<sequence length="108" mass="11303">GAVTEAPSSRTGQHGPESELLSGVSGALSPVRSKQVLSSSGLMWDARVQAVRQNHFGSNECSQVCPCSGGSGDTCYFPLIRAQTAVSGSTERERVPGLVCCLSHRLIL</sequence>